<evidence type="ECO:0000256" key="1">
    <source>
        <dbReference type="ARBA" id="ARBA00011955"/>
    </source>
</evidence>
<dbReference type="InterPro" id="IPR024932">
    <property type="entry name" value="ApbE"/>
</dbReference>
<dbReference type="PANTHER" id="PTHR30040:SF2">
    <property type="entry name" value="FAD:PROTEIN FMN TRANSFERASE"/>
    <property type="match status" value="1"/>
</dbReference>
<evidence type="ECO:0000313" key="13">
    <source>
        <dbReference type="Proteomes" id="UP000826722"/>
    </source>
</evidence>
<evidence type="ECO:0000256" key="8">
    <source>
        <dbReference type="ARBA" id="ARBA00031306"/>
    </source>
</evidence>
<dbReference type="AlphaFoldDB" id="A0A8D5GDR7"/>
<accession>A0A8D5GDR7</accession>
<protein>
    <recommendedName>
        <fullName evidence="2 10">FAD:protein FMN transferase</fullName>
        <ecNumber evidence="1 10">2.7.1.180</ecNumber>
    </recommendedName>
    <alternativeName>
        <fullName evidence="8 10">Flavin transferase</fullName>
    </alternativeName>
</protein>
<feature type="binding site" evidence="11">
    <location>
        <position position="286"/>
    </location>
    <ligand>
        <name>Mg(2+)</name>
        <dbReference type="ChEBI" id="CHEBI:18420"/>
    </ligand>
</feature>
<evidence type="ECO:0000256" key="5">
    <source>
        <dbReference type="ARBA" id="ARBA00022723"/>
    </source>
</evidence>
<dbReference type="KEGG" id="mpau:ZMTM_18370"/>
<keyword evidence="4 10" id="KW-0808">Transferase</keyword>
<dbReference type="EC" id="2.7.1.180" evidence="1 10"/>
<dbReference type="PIRSF" id="PIRSF006268">
    <property type="entry name" value="ApbE"/>
    <property type="match status" value="1"/>
</dbReference>
<dbReference type="RefSeq" id="WP_221763650.1">
    <property type="nucleotide sequence ID" value="NZ_AP024110.1"/>
</dbReference>
<dbReference type="EMBL" id="AP024110">
    <property type="protein sequence ID" value="BCM25578.1"/>
    <property type="molecule type" value="Genomic_DNA"/>
</dbReference>
<evidence type="ECO:0000256" key="7">
    <source>
        <dbReference type="ARBA" id="ARBA00022842"/>
    </source>
</evidence>
<proteinExistence type="inferred from homology"/>
<keyword evidence="5 10" id="KW-0479">Metal-binding</keyword>
<keyword evidence="6 10" id="KW-0274">FAD</keyword>
<dbReference type="InterPro" id="IPR003374">
    <property type="entry name" value="ApbE-like_sf"/>
</dbReference>
<evidence type="ECO:0000256" key="4">
    <source>
        <dbReference type="ARBA" id="ARBA00022679"/>
    </source>
</evidence>
<evidence type="ECO:0000256" key="3">
    <source>
        <dbReference type="ARBA" id="ARBA00022630"/>
    </source>
</evidence>
<evidence type="ECO:0000256" key="2">
    <source>
        <dbReference type="ARBA" id="ARBA00016337"/>
    </source>
</evidence>
<keyword evidence="13" id="KW-1185">Reference proteome</keyword>
<name>A0A8D5GDR7_9PROT</name>
<comment type="catalytic activity">
    <reaction evidence="9 10">
        <text>L-threonyl-[protein] + FAD = FMN-L-threonyl-[protein] + AMP + H(+)</text>
        <dbReference type="Rhea" id="RHEA:36847"/>
        <dbReference type="Rhea" id="RHEA-COMP:11060"/>
        <dbReference type="Rhea" id="RHEA-COMP:11061"/>
        <dbReference type="ChEBI" id="CHEBI:15378"/>
        <dbReference type="ChEBI" id="CHEBI:30013"/>
        <dbReference type="ChEBI" id="CHEBI:57692"/>
        <dbReference type="ChEBI" id="CHEBI:74257"/>
        <dbReference type="ChEBI" id="CHEBI:456215"/>
        <dbReference type="EC" id="2.7.1.180"/>
    </reaction>
</comment>
<dbReference type="GO" id="GO:0016740">
    <property type="term" value="F:transferase activity"/>
    <property type="evidence" value="ECO:0007669"/>
    <property type="project" value="UniProtKB-UniRule"/>
</dbReference>
<comment type="cofactor">
    <cofactor evidence="11">
        <name>Mg(2+)</name>
        <dbReference type="ChEBI" id="CHEBI:18420"/>
    </cofactor>
    <cofactor evidence="11">
        <name>Mn(2+)</name>
        <dbReference type="ChEBI" id="CHEBI:29035"/>
    </cofactor>
    <text evidence="11">Magnesium. Can also use manganese.</text>
</comment>
<dbReference type="PANTHER" id="PTHR30040">
    <property type="entry name" value="THIAMINE BIOSYNTHESIS LIPOPROTEIN APBE"/>
    <property type="match status" value="1"/>
</dbReference>
<keyword evidence="7 10" id="KW-0460">Magnesium</keyword>
<keyword evidence="3 10" id="KW-0285">Flavoprotein</keyword>
<dbReference type="Proteomes" id="UP000826722">
    <property type="component" value="Chromosome"/>
</dbReference>
<dbReference type="GO" id="GO:0046872">
    <property type="term" value="F:metal ion binding"/>
    <property type="evidence" value="ECO:0007669"/>
    <property type="project" value="UniProtKB-UniRule"/>
</dbReference>
<sequence length="338" mass="35955">MDRRILIPPQLAGLPARLPVGKLLEVTGNAMGTSWAVKWVDEGSVNPQKVTTLVAHAIEAVVTEMSTWQADSCISRFNSGLAGSSHHLPAHFSHVLECALEIASDTDGAFDPTIGPLVNLWGFGPDAVRANLPPQALIFAAKALCGWHRLELKDNKIKQPGGFYLDFSGIAKGYSVDLIAADLRDAGVNNFLVEVGGELSGFGIKPDGQPWWVALENPMSSLDGVQTIAALHGLAIATSGDYRRYFDYEGTRYSHTIDPRTGSPVLASCVVTVLHSSCMRADAIATALMVMGVSAGLDYAARRGIAVLFTQLEVTQLEDAKPVQYASPALLAMAEGAA</sequence>
<dbReference type="Gene3D" id="3.10.520.10">
    <property type="entry name" value="ApbE-like domains"/>
    <property type="match status" value="1"/>
</dbReference>
<evidence type="ECO:0000256" key="10">
    <source>
        <dbReference type="PIRNR" id="PIRNR006268"/>
    </source>
</evidence>
<comment type="similarity">
    <text evidence="10">Belongs to the ApbE family.</text>
</comment>
<reference evidence="12" key="1">
    <citation type="journal article" date="2021" name="Arch. Microbiol.">
        <title>Methyloradius palustris gen. nov., sp. nov., a methanol-oxidizing bacterium isolated from snow.</title>
        <authorList>
            <person name="Miyadera T."/>
            <person name="Kojima H."/>
            <person name="Fukui M."/>
        </authorList>
    </citation>
    <scope>NUCLEOTIDE SEQUENCE</scope>
    <source>
        <strain evidence="12">Zm11</strain>
    </source>
</reference>
<evidence type="ECO:0000313" key="12">
    <source>
        <dbReference type="EMBL" id="BCM25578.1"/>
    </source>
</evidence>
<dbReference type="Pfam" id="PF02424">
    <property type="entry name" value="ApbE"/>
    <property type="match status" value="1"/>
</dbReference>
<feature type="binding site" evidence="11">
    <location>
        <position position="282"/>
    </location>
    <ligand>
        <name>Mg(2+)</name>
        <dbReference type="ChEBI" id="CHEBI:18420"/>
    </ligand>
</feature>
<evidence type="ECO:0000256" key="6">
    <source>
        <dbReference type="ARBA" id="ARBA00022827"/>
    </source>
</evidence>
<evidence type="ECO:0000256" key="11">
    <source>
        <dbReference type="PIRSR" id="PIRSR006268-2"/>
    </source>
</evidence>
<organism evidence="12 13">
    <name type="scientific">Methyloradius palustris</name>
    <dbReference type="NCBI Taxonomy" id="2778876"/>
    <lineage>
        <taxon>Bacteria</taxon>
        <taxon>Pseudomonadati</taxon>
        <taxon>Pseudomonadota</taxon>
        <taxon>Betaproteobacteria</taxon>
        <taxon>Nitrosomonadales</taxon>
        <taxon>Methylophilaceae</taxon>
        <taxon>Methyloradius</taxon>
    </lineage>
</organism>
<gene>
    <name evidence="12" type="ORF">ZMTM_18370</name>
</gene>
<feature type="binding site" evidence="11">
    <location>
        <position position="169"/>
    </location>
    <ligand>
        <name>Mg(2+)</name>
        <dbReference type="ChEBI" id="CHEBI:18420"/>
    </ligand>
</feature>
<dbReference type="SUPFAM" id="SSF143631">
    <property type="entry name" value="ApbE-like"/>
    <property type="match status" value="1"/>
</dbReference>
<evidence type="ECO:0000256" key="9">
    <source>
        <dbReference type="ARBA" id="ARBA00048540"/>
    </source>
</evidence>